<comment type="similarity">
    <text evidence="1 4">Belongs to the serpin family.</text>
</comment>
<dbReference type="EMBL" id="VEPZ02000814">
    <property type="protein sequence ID" value="KAE8718152.1"/>
    <property type="molecule type" value="Genomic_DNA"/>
</dbReference>
<feature type="domain" description="Serpin" evidence="5">
    <location>
        <begin position="15"/>
        <end position="316"/>
    </location>
</feature>
<proteinExistence type="inferred from homology"/>
<dbReference type="SUPFAM" id="SSF56574">
    <property type="entry name" value="Serpins"/>
    <property type="match status" value="1"/>
</dbReference>
<evidence type="ECO:0000259" key="5">
    <source>
        <dbReference type="SMART" id="SM00093"/>
    </source>
</evidence>
<dbReference type="PANTHER" id="PTHR11461:SF211">
    <property type="entry name" value="GH10112P-RELATED"/>
    <property type="match status" value="1"/>
</dbReference>
<sequence length="318" mass="34112">MDLRQSIRNQTDVAFNLTKNVLQAEAKGSNLVFSPLSIHVVLSMIAAGSKASTLDQLLSFLKSESSDQLNSFSSELVSVVSADGSPAGGPRLSFANGVWLDKSLPLRSSFKQVVDNVYKAASNLVDFQNKAVQVAGEVNSWAEKETSGLIKEVLPPGSVDASTRFIFANALYFKGAWNEAFDASKTKDYDFQLVNGNSVKVKISVVSPCISSPDAKDGLPALVDKVSSGSGFLEHHLPSQPAEVGEFRIPRFKISFGLEASEVLKRLGLELPFSGKGGLSEMVDSPEGQNLYVSSIFHKSFIEVNEEGTEAAAATRLS</sequence>
<dbReference type="Gene3D" id="3.30.497.10">
    <property type="entry name" value="Antithrombin, subunit I, domain 2"/>
    <property type="match status" value="2"/>
</dbReference>
<dbReference type="CDD" id="cd02043">
    <property type="entry name" value="serpinP_plants"/>
    <property type="match status" value="1"/>
</dbReference>
<dbReference type="GO" id="GO:0004867">
    <property type="term" value="F:serine-type endopeptidase inhibitor activity"/>
    <property type="evidence" value="ECO:0007669"/>
    <property type="project" value="UniProtKB-KW"/>
</dbReference>
<name>A0A6A3BT36_HIBSY</name>
<dbReference type="GO" id="GO:0005615">
    <property type="term" value="C:extracellular space"/>
    <property type="evidence" value="ECO:0007669"/>
    <property type="project" value="InterPro"/>
</dbReference>
<dbReference type="InterPro" id="IPR036186">
    <property type="entry name" value="Serpin_sf"/>
</dbReference>
<dbReference type="InterPro" id="IPR000215">
    <property type="entry name" value="Serpin_fam"/>
</dbReference>
<dbReference type="AlphaFoldDB" id="A0A6A3BT36"/>
<dbReference type="PANTHER" id="PTHR11461">
    <property type="entry name" value="SERINE PROTEASE INHIBITOR, SERPIN"/>
    <property type="match status" value="1"/>
</dbReference>
<dbReference type="Proteomes" id="UP000436088">
    <property type="component" value="Unassembled WGS sequence"/>
</dbReference>
<dbReference type="Pfam" id="PF00079">
    <property type="entry name" value="Serpin"/>
    <property type="match status" value="2"/>
</dbReference>
<keyword evidence="7" id="KW-1185">Reference proteome</keyword>
<dbReference type="InterPro" id="IPR023796">
    <property type="entry name" value="Serpin_dom"/>
</dbReference>
<keyword evidence="3" id="KW-0722">Serine protease inhibitor</keyword>
<keyword evidence="2" id="KW-0646">Protease inhibitor</keyword>
<dbReference type="InterPro" id="IPR042178">
    <property type="entry name" value="Serpin_sf_1"/>
</dbReference>
<accession>A0A6A3BT36</accession>
<organism evidence="6 7">
    <name type="scientific">Hibiscus syriacus</name>
    <name type="common">Rose of Sharon</name>
    <dbReference type="NCBI Taxonomy" id="106335"/>
    <lineage>
        <taxon>Eukaryota</taxon>
        <taxon>Viridiplantae</taxon>
        <taxon>Streptophyta</taxon>
        <taxon>Embryophyta</taxon>
        <taxon>Tracheophyta</taxon>
        <taxon>Spermatophyta</taxon>
        <taxon>Magnoliopsida</taxon>
        <taxon>eudicotyledons</taxon>
        <taxon>Gunneridae</taxon>
        <taxon>Pentapetalae</taxon>
        <taxon>rosids</taxon>
        <taxon>malvids</taxon>
        <taxon>Malvales</taxon>
        <taxon>Malvaceae</taxon>
        <taxon>Malvoideae</taxon>
        <taxon>Hibiscus</taxon>
    </lineage>
</organism>
<evidence type="ECO:0000313" key="7">
    <source>
        <dbReference type="Proteomes" id="UP000436088"/>
    </source>
</evidence>
<dbReference type="FunFam" id="3.30.497.10:FF:000012">
    <property type="entry name" value="Predicted protein"/>
    <property type="match status" value="1"/>
</dbReference>
<reference evidence="6" key="1">
    <citation type="submission" date="2019-09" db="EMBL/GenBank/DDBJ databases">
        <title>Draft genome information of white flower Hibiscus syriacus.</title>
        <authorList>
            <person name="Kim Y.-M."/>
        </authorList>
    </citation>
    <scope>NUCLEOTIDE SEQUENCE [LARGE SCALE GENOMIC DNA]</scope>
    <source>
        <strain evidence="6">YM2019G1</strain>
    </source>
</reference>
<comment type="caution">
    <text evidence="6">The sequence shown here is derived from an EMBL/GenBank/DDBJ whole genome shotgun (WGS) entry which is preliminary data.</text>
</comment>
<evidence type="ECO:0000256" key="3">
    <source>
        <dbReference type="ARBA" id="ARBA00022900"/>
    </source>
</evidence>
<evidence type="ECO:0000256" key="2">
    <source>
        <dbReference type="ARBA" id="ARBA00022690"/>
    </source>
</evidence>
<gene>
    <name evidence="6" type="ORF">F3Y22_tig00110017pilonHSYRG00072</name>
</gene>
<dbReference type="SMART" id="SM00093">
    <property type="entry name" value="SERPIN"/>
    <property type="match status" value="1"/>
</dbReference>
<evidence type="ECO:0000256" key="4">
    <source>
        <dbReference type="RuleBase" id="RU000411"/>
    </source>
</evidence>
<protein>
    <submittedName>
        <fullName evidence="6">Serpin-ZX</fullName>
    </submittedName>
</protein>
<evidence type="ECO:0000256" key="1">
    <source>
        <dbReference type="ARBA" id="ARBA00009500"/>
    </source>
</evidence>
<evidence type="ECO:0000313" key="6">
    <source>
        <dbReference type="EMBL" id="KAE8718152.1"/>
    </source>
</evidence>